<feature type="region of interest" description="Disordered" evidence="1">
    <location>
        <begin position="698"/>
        <end position="746"/>
    </location>
</feature>
<sequence length="1352" mass="155240">MESASPFHNLIPYKYVKLRYSPLIATFVEPDVENLFNQCNISFNDLFAVLGSTQNMPVRIVPHYTIMEESQDAFFGKVFNDCTIFSQSFIMPEYESDDTTVPQLSPTPDRFPSKFHYPSPEASKPLWYVVMLENLLKSCQYTNLDFTDCPSCIVYATLNSTNLPIKKADEIKKLLQFPAWMNEFITDIPIIRIVVYDGLVTKTADKLPSGSFAQVIPLIFRSRQEDSPSDLEDFYLENLFKYDEKLLKFPNFCKYLTKTDFENIREALSNIYNYISNNLETNIKTLEFVYKQSKSFFGKKQVERFVQGIPWAKLSRLQIAAYFLALQKNEEARKYYKLFIKEMPQANELRLYAQFMSAICIVNSSNPQEFKESIIEIMRDINYARSLRFLTMVPLLSTEFHSSVNEKGDAFILLKHAIAKITLFWNGNIPMKSLFLALFHERLAGLCSDRKNSLFLTSRAAYLYKVAGQIPHAIRCYIWLQRGLPNNVWVLLYQTVWYQKASLLCSLTQYERGLNDWKALLALPNLSESLQDRVVNKFWAPFKENQKSINSKIDTNAYISLLQVKSLDIIDLTVPEYWKLDKNEFEPINEAFEKFISKKIVRSVSFDSWYEDDDLTSKRKKKKTHRVGVGTVIILTVKLFNKFKFPIKLEKCTLKADFHLISKGKDQKFGSTDFLALSQLSPLYQDHNDQQDQISSLVPEESKEQQEPQPPQVPAETSESTEKIDGHENICKNDSVVTFKPKENEEEEEVFVSENELLHNQNVFLANEMAPASPSKQEPQPSNPVVTMDDDSSDNLDNEDENYDELFASNQSITDQTLNQSQEEIRRRNKLMDSFSEKFYKIDQINDTEIPGLSKEATEISFKFIPLAEGRYTVSRFEKNYWGMFDTEVACGPLTFIAKNSHPQLQMQIIDFPERCYSGQCTQFSIKMTNTGTATIKDICVLFDQNDSIFCFDCIPTNYPEFAISIAQMKRRIEPKETFFLKMILWAKVPEKEKTIMTTNNMNECNISFHFCIVANGLKCGFVKKVVTITESVLFDSVFFKKNNDTLNNVFQVTITSLVDGLTVVGLINKNCQFLKTITTDCSNQVLNKGESSSLIGLTLDTTNESAESWRSDLCDKNSVAVLYRMKDDKISGQTNLKLKSKEPKYRLKIFIDKNIKVNTRSKCMVHVFKQDDKDANNTVYIRPMKFKFVDVNDEADELKKNLRLRPNNSRNPIQRGNRNSINNSSGTFRINSSNSSSIPNIASKNTIKSGIKGIDRLPYQPQRSPSISNSIANSISLSNEQLSLNEQMNGCQWLGRTTQVITVTGESDAAFDFVPMRSGVYELPGFILSFTPDFKNVIPVKVSTTFRVNDE</sequence>
<name>A0ABR2IYZ6_9EUKA</name>
<feature type="compositionally biased region" description="Basic and acidic residues" evidence="1">
    <location>
        <begin position="720"/>
        <end position="731"/>
    </location>
</feature>
<accession>A0ABR2IYZ6</accession>
<dbReference type="Proteomes" id="UP001470230">
    <property type="component" value="Unassembled WGS sequence"/>
</dbReference>
<dbReference type="InterPro" id="IPR011990">
    <property type="entry name" value="TPR-like_helical_dom_sf"/>
</dbReference>
<feature type="compositionally biased region" description="Low complexity" evidence="1">
    <location>
        <begin position="1205"/>
        <end position="1243"/>
    </location>
</feature>
<keyword evidence="3" id="KW-1185">Reference proteome</keyword>
<feature type="region of interest" description="Disordered" evidence="1">
    <location>
        <begin position="771"/>
        <end position="800"/>
    </location>
</feature>
<feature type="region of interest" description="Disordered" evidence="1">
    <location>
        <begin position="1202"/>
        <end position="1243"/>
    </location>
</feature>
<organism evidence="2 3">
    <name type="scientific">Tritrichomonas musculus</name>
    <dbReference type="NCBI Taxonomy" id="1915356"/>
    <lineage>
        <taxon>Eukaryota</taxon>
        <taxon>Metamonada</taxon>
        <taxon>Parabasalia</taxon>
        <taxon>Tritrichomonadida</taxon>
        <taxon>Tritrichomonadidae</taxon>
        <taxon>Tritrichomonas</taxon>
    </lineage>
</organism>
<feature type="compositionally biased region" description="Acidic residues" evidence="1">
    <location>
        <begin position="788"/>
        <end position="800"/>
    </location>
</feature>
<dbReference type="PANTHER" id="PTHR12975:SF6">
    <property type="entry name" value="TRAFFICKING PROTEIN PARTICLE COMPLEX SUBUNIT 8"/>
    <property type="match status" value="1"/>
</dbReference>
<dbReference type="SUPFAM" id="SSF48452">
    <property type="entry name" value="TPR-like"/>
    <property type="match status" value="1"/>
</dbReference>
<reference evidence="2 3" key="1">
    <citation type="submission" date="2024-04" db="EMBL/GenBank/DDBJ databases">
        <title>Tritrichomonas musculus Genome.</title>
        <authorList>
            <person name="Alves-Ferreira E."/>
            <person name="Grigg M."/>
            <person name="Lorenzi H."/>
            <person name="Galac M."/>
        </authorList>
    </citation>
    <scope>NUCLEOTIDE SEQUENCE [LARGE SCALE GENOMIC DNA]</scope>
    <source>
        <strain evidence="2 3">EAF2021</strain>
    </source>
</reference>
<dbReference type="EMBL" id="JAPFFF010000014">
    <property type="protein sequence ID" value="KAK8870774.1"/>
    <property type="molecule type" value="Genomic_DNA"/>
</dbReference>
<feature type="compositionally biased region" description="Polar residues" evidence="1">
    <location>
        <begin position="774"/>
        <end position="785"/>
    </location>
</feature>
<protein>
    <recommendedName>
        <fullName evidence="4">Trafficking protein particle complex subunit 11 domain-containing protein</fullName>
    </recommendedName>
</protein>
<comment type="caution">
    <text evidence="2">The sequence shown here is derived from an EMBL/GenBank/DDBJ whole genome shotgun (WGS) entry which is preliminary data.</text>
</comment>
<evidence type="ECO:0000313" key="2">
    <source>
        <dbReference type="EMBL" id="KAK8870774.1"/>
    </source>
</evidence>
<evidence type="ECO:0000313" key="3">
    <source>
        <dbReference type="Proteomes" id="UP001470230"/>
    </source>
</evidence>
<dbReference type="PANTHER" id="PTHR12975">
    <property type="entry name" value="TRANSPORT PROTEIN TRAPP"/>
    <property type="match status" value="1"/>
</dbReference>
<proteinExistence type="predicted"/>
<evidence type="ECO:0008006" key="4">
    <source>
        <dbReference type="Google" id="ProtNLM"/>
    </source>
</evidence>
<dbReference type="InterPro" id="IPR024420">
    <property type="entry name" value="TRAPP_III_complex_Trs85"/>
</dbReference>
<gene>
    <name evidence="2" type="ORF">M9Y10_008661</name>
</gene>
<evidence type="ECO:0000256" key="1">
    <source>
        <dbReference type="SAM" id="MobiDB-lite"/>
    </source>
</evidence>